<sequence>MDYIQSVGTATEIEILTRGKVRRTTLSDYIQKKQKPKPDTLIDMAEKVKAAVESKKDQNNNIQ</sequence>
<evidence type="ECO:0000313" key="2">
    <source>
        <dbReference type="Proteomes" id="UP000012112"/>
    </source>
</evidence>
<organism evidence="1 2">
    <name type="scientific">Leptospira noguchii</name>
    <dbReference type="NCBI Taxonomy" id="28182"/>
    <lineage>
        <taxon>Bacteria</taxon>
        <taxon>Pseudomonadati</taxon>
        <taxon>Spirochaetota</taxon>
        <taxon>Spirochaetia</taxon>
        <taxon>Leptospirales</taxon>
        <taxon>Leptospiraceae</taxon>
        <taxon>Leptospira</taxon>
    </lineage>
</organism>
<dbReference type="EMBL" id="AKWD02000033">
    <property type="protein sequence ID" value="EMO53889.1"/>
    <property type="molecule type" value="Genomic_DNA"/>
</dbReference>
<proteinExistence type="predicted"/>
<reference evidence="1 2" key="1">
    <citation type="submission" date="2013-01" db="EMBL/GenBank/DDBJ databases">
        <authorList>
            <person name="Harkins D.M."/>
            <person name="Durkin A.S."/>
            <person name="Brinkac L.M."/>
            <person name="Haft D.H."/>
            <person name="Selengut J.D."/>
            <person name="Sanka R."/>
            <person name="DePew J."/>
            <person name="Purushe J."/>
            <person name="Matthias M.A."/>
            <person name="Vinetz J.M."/>
            <person name="Sutton G.G."/>
            <person name="Nierman W.C."/>
            <person name="Fouts D.E."/>
        </authorList>
    </citation>
    <scope>NUCLEOTIDE SEQUENCE [LARGE SCALE GENOMIC DNA]</scope>
    <source>
        <strain evidence="1 2">HAI1536</strain>
    </source>
</reference>
<dbReference type="Proteomes" id="UP000012112">
    <property type="component" value="Unassembled WGS sequence"/>
</dbReference>
<protein>
    <submittedName>
        <fullName evidence="1">Uncharacterized protein</fullName>
    </submittedName>
</protein>
<accession>M6VLD2</accession>
<evidence type="ECO:0000313" key="1">
    <source>
        <dbReference type="EMBL" id="EMO53889.1"/>
    </source>
</evidence>
<comment type="caution">
    <text evidence="1">The sequence shown here is derived from an EMBL/GenBank/DDBJ whole genome shotgun (WGS) entry which is preliminary data.</text>
</comment>
<name>M6VLD2_9LEPT</name>
<dbReference type="AlphaFoldDB" id="M6VLD2"/>
<gene>
    <name evidence="1" type="ORF">LEP1GSC172_3275</name>
</gene>